<feature type="region of interest" description="Disordered" evidence="1">
    <location>
        <begin position="122"/>
        <end position="146"/>
    </location>
</feature>
<evidence type="ECO:0000256" key="1">
    <source>
        <dbReference type="SAM" id="MobiDB-lite"/>
    </source>
</evidence>
<keyword evidence="2" id="KW-0472">Membrane</keyword>
<evidence type="ECO:0000256" key="2">
    <source>
        <dbReference type="SAM" id="Phobius"/>
    </source>
</evidence>
<dbReference type="KEGG" id="aep:AMC99_02377"/>
<feature type="compositionally biased region" description="Acidic residues" evidence="1">
    <location>
        <begin position="122"/>
        <end position="133"/>
    </location>
</feature>
<name>A0A0M3TAU3_9SPHN</name>
<dbReference type="EMBL" id="CP012669">
    <property type="protein sequence ID" value="ALE17652.1"/>
    <property type="molecule type" value="Genomic_DNA"/>
</dbReference>
<feature type="transmembrane region" description="Helical" evidence="2">
    <location>
        <begin position="71"/>
        <end position="93"/>
    </location>
</feature>
<dbReference type="AlphaFoldDB" id="A0A0M3TAU3"/>
<evidence type="ECO:0000313" key="4">
    <source>
        <dbReference type="Proteomes" id="UP000057938"/>
    </source>
</evidence>
<feature type="compositionally biased region" description="Acidic residues" evidence="1">
    <location>
        <begin position="177"/>
        <end position="187"/>
    </location>
</feature>
<keyword evidence="2" id="KW-1133">Transmembrane helix</keyword>
<proteinExistence type="predicted"/>
<protein>
    <submittedName>
        <fullName evidence="3">Uncharacterized protein</fullName>
    </submittedName>
</protein>
<dbReference type="RefSeq" id="WP_061926720.1">
    <property type="nucleotide sequence ID" value="NZ_CP012669.1"/>
</dbReference>
<feature type="region of interest" description="Disordered" evidence="1">
    <location>
        <begin position="98"/>
        <end position="117"/>
    </location>
</feature>
<dbReference type="PATRIC" id="fig|361183.4.peg.2334"/>
<keyword evidence="2" id="KW-0812">Transmembrane</keyword>
<feature type="transmembrane region" description="Helical" evidence="2">
    <location>
        <begin position="21"/>
        <end position="45"/>
    </location>
</feature>
<organism evidence="3 4">
    <name type="scientific">Altererythrobacter epoxidivorans</name>
    <dbReference type="NCBI Taxonomy" id="361183"/>
    <lineage>
        <taxon>Bacteria</taxon>
        <taxon>Pseudomonadati</taxon>
        <taxon>Pseudomonadota</taxon>
        <taxon>Alphaproteobacteria</taxon>
        <taxon>Sphingomonadales</taxon>
        <taxon>Erythrobacteraceae</taxon>
        <taxon>Altererythrobacter</taxon>
    </lineage>
</organism>
<sequence>MIRARSKPAQAKTTIARHPAFALILSLWVAALMGLAIMVLPVGLIEGLVARLRIADFVPAAAPPLGNTARMLLALGFAGVGAITGFIAARALARLTSRPAKQEVSQDDPDADEADHLPFDYVDDEDAFGDEPETQEHAFGDTPAPSIINVSDLGVDAFDSPIDDHDDDLNQEHDPEPEFESEGTEDEQADLLDTYAPTTPAQGIDLLRERSVEELSLAELVERFAGALADRREMIARNPDLRGQAEPVIAEALKALTRHHRPAPMHVSQGNAAVALSTREQADETEAALRDALQKLQSMSGG</sequence>
<evidence type="ECO:0000313" key="3">
    <source>
        <dbReference type="EMBL" id="ALE17652.1"/>
    </source>
</evidence>
<dbReference type="Proteomes" id="UP000057938">
    <property type="component" value="Chromosome"/>
</dbReference>
<dbReference type="STRING" id="361183.AMC99_02377"/>
<accession>A0A0M3TAU3</accession>
<dbReference type="OrthoDB" id="7505157at2"/>
<keyword evidence="4" id="KW-1185">Reference proteome</keyword>
<feature type="region of interest" description="Disordered" evidence="1">
    <location>
        <begin position="158"/>
        <end position="187"/>
    </location>
</feature>
<gene>
    <name evidence="3" type="ORF">AMC99_02377</name>
</gene>
<reference evidence="3 4" key="1">
    <citation type="submission" date="2015-09" db="EMBL/GenBank/DDBJ databases">
        <title>Complete genome sequence of a benzo[a]pyrene-degrading bacterium Altererythrobacter epoxidivorans CGMCC 1.7731T.</title>
        <authorList>
            <person name="Li Z."/>
            <person name="Cheng H."/>
            <person name="Huo Y."/>
            <person name="Xu X."/>
        </authorList>
    </citation>
    <scope>NUCLEOTIDE SEQUENCE [LARGE SCALE GENOMIC DNA]</scope>
    <source>
        <strain evidence="3 4">CGMCC 1.7731</strain>
    </source>
</reference>